<accession>A0A2N9JEX1</accession>
<dbReference type="KEGG" id="mgg:MPLG2_1635"/>
<keyword evidence="1 3" id="KW-0251">Elongation factor</keyword>
<name>A0A2N9JEX1_9ACTN</name>
<dbReference type="SUPFAM" id="SSF54713">
    <property type="entry name" value="Elongation factor Ts (EF-Ts), dimerisation domain"/>
    <property type="match status" value="1"/>
</dbReference>
<dbReference type="RefSeq" id="WP_105185578.1">
    <property type="nucleotide sequence ID" value="NZ_BAAAGO010000007.1"/>
</dbReference>
<evidence type="ECO:0000256" key="1">
    <source>
        <dbReference type="ARBA" id="ARBA00022768"/>
    </source>
</evidence>
<dbReference type="InterPro" id="IPR016024">
    <property type="entry name" value="ARM-type_fold"/>
</dbReference>
<keyword evidence="6" id="KW-1185">Reference proteome</keyword>
<evidence type="ECO:0000259" key="4">
    <source>
        <dbReference type="Pfam" id="PF00889"/>
    </source>
</evidence>
<dbReference type="OrthoDB" id="9134742at2"/>
<dbReference type="InterPro" id="IPR011989">
    <property type="entry name" value="ARM-like"/>
</dbReference>
<dbReference type="Gene3D" id="1.25.10.10">
    <property type="entry name" value="Leucine-rich Repeat Variant"/>
    <property type="match status" value="2"/>
</dbReference>
<dbReference type="Gene3D" id="3.30.479.20">
    <property type="entry name" value="Elongation factor Ts, dimerisation domain"/>
    <property type="match status" value="1"/>
</dbReference>
<dbReference type="InterPro" id="IPR014039">
    <property type="entry name" value="Transl_elong_EFTs/EF1B_dimer"/>
</dbReference>
<feature type="domain" description="Translation elongation factor EFTs/EF1B dimerisation" evidence="4">
    <location>
        <begin position="282"/>
        <end position="486"/>
    </location>
</feature>
<dbReference type="PANTHER" id="PTHR12697">
    <property type="entry name" value="PBS LYASE HEAT-LIKE PROTEIN"/>
    <property type="match status" value="1"/>
</dbReference>
<comment type="similarity">
    <text evidence="3">Belongs to the EF-Ts family.</text>
</comment>
<dbReference type="Pfam" id="PF13646">
    <property type="entry name" value="HEAT_2"/>
    <property type="match status" value="2"/>
</dbReference>
<dbReference type="PANTHER" id="PTHR12697:SF5">
    <property type="entry name" value="DEOXYHYPUSINE HYDROXYLASE"/>
    <property type="match status" value="1"/>
</dbReference>
<dbReference type="InterPro" id="IPR036402">
    <property type="entry name" value="EF-Ts_dimer_sf"/>
</dbReference>
<dbReference type="InterPro" id="IPR001816">
    <property type="entry name" value="Transl_elong_EFTs/EF1B"/>
</dbReference>
<comment type="function">
    <text evidence="3">Associates with the EF-Tu.GDP complex and induces the exchange of GDP to GTP. It remains bound to the aminoacyl-tRNA.EF-Tu.GTP complex up to the GTP hydrolysis stage on the ribosome.</text>
</comment>
<dbReference type="GO" id="GO:0003746">
    <property type="term" value="F:translation elongation factor activity"/>
    <property type="evidence" value="ECO:0007669"/>
    <property type="project" value="UniProtKB-UniRule"/>
</dbReference>
<dbReference type="AlphaFoldDB" id="A0A2N9JEX1"/>
<dbReference type="Pfam" id="PF00889">
    <property type="entry name" value="EF_TS"/>
    <property type="match status" value="1"/>
</dbReference>
<sequence length="489" mass="51379">MTQDTITADRVSSAIVLLGDADPEVRLRAAVDLGTWRADEAAPALVARLGIEPSHAIRETLTWTLLRMPEVARPLLRAALGDPNWLSRMQACHVLSKLGDPADAEYLLPLLADPVDAVASRAWWAAGQTGSPAVTDALAEQLGRGDSELRNSLSIAFEELRDLGVPALARRLRHDEMAGVREHAADTLGLIGSPYADPAILLLHEATADPDAMVRFAALNALGQLDSPRARAAVRAVSDSDDPRLRRLAERLVRRHRPEPAPVAPEPTDRPLPAGVVAAAPGVLVELACESTLLTQSRMLTALADRVATLAAAHPDLDRDGLLEVALPDGSTVRGELAALSIRAGEAIDLAAVERLDGAAHAVHAAADGSPVGVLLGHTGGPGPDTDRIIAKILLQVAVCAPRSVATGDVPARVWDGVRAAADDRARADGLTGALAERAVAGAMADYAARHVLLQQVSITDPGGTIDALLYGRGIRLTGFRRLTAGDRR</sequence>
<dbReference type="SUPFAM" id="SSF48371">
    <property type="entry name" value="ARM repeat"/>
    <property type="match status" value="2"/>
</dbReference>
<keyword evidence="3" id="KW-0963">Cytoplasm</keyword>
<reference evidence="5 6" key="1">
    <citation type="submission" date="2018-02" db="EMBL/GenBank/DDBJ databases">
        <authorList>
            <person name="Cohen D.B."/>
            <person name="Kent A.D."/>
        </authorList>
    </citation>
    <scope>NUCLEOTIDE SEQUENCE [LARGE SCALE GENOMIC DNA]</scope>
    <source>
        <strain evidence="5">1</strain>
    </source>
</reference>
<keyword evidence="2 3" id="KW-0648">Protein biosynthesis</keyword>
<dbReference type="GO" id="GO:0005737">
    <property type="term" value="C:cytoplasm"/>
    <property type="evidence" value="ECO:0007669"/>
    <property type="project" value="UniProtKB-SubCell"/>
</dbReference>
<gene>
    <name evidence="3" type="primary">tsf</name>
    <name evidence="5" type="ORF">MPLG2_1635</name>
</gene>
<protein>
    <recommendedName>
        <fullName evidence="3">Elongation factor Ts</fullName>
        <shortName evidence="3">EF-Ts</shortName>
    </recommendedName>
</protein>
<dbReference type="Proteomes" id="UP000238164">
    <property type="component" value="Chromosome 1"/>
</dbReference>
<proteinExistence type="inferred from homology"/>
<dbReference type="InterPro" id="IPR004155">
    <property type="entry name" value="PBS_lyase_HEAT"/>
</dbReference>
<organism evidence="5 6">
    <name type="scientific">Micropruina glycogenica</name>
    <dbReference type="NCBI Taxonomy" id="75385"/>
    <lineage>
        <taxon>Bacteria</taxon>
        <taxon>Bacillati</taxon>
        <taxon>Actinomycetota</taxon>
        <taxon>Actinomycetes</taxon>
        <taxon>Propionibacteriales</taxon>
        <taxon>Nocardioidaceae</taxon>
        <taxon>Micropruina</taxon>
    </lineage>
</organism>
<dbReference type="SMART" id="SM00567">
    <property type="entry name" value="EZ_HEAT"/>
    <property type="match status" value="6"/>
</dbReference>
<comment type="subcellular location">
    <subcellularLocation>
        <location evidence="3">Cytoplasm</location>
    </subcellularLocation>
</comment>
<dbReference type="EMBL" id="LT985188">
    <property type="protein sequence ID" value="SPD86671.1"/>
    <property type="molecule type" value="Genomic_DNA"/>
</dbReference>
<evidence type="ECO:0000313" key="5">
    <source>
        <dbReference type="EMBL" id="SPD86671.1"/>
    </source>
</evidence>
<evidence type="ECO:0000313" key="6">
    <source>
        <dbReference type="Proteomes" id="UP000238164"/>
    </source>
</evidence>
<dbReference type="HAMAP" id="MF_00050">
    <property type="entry name" value="EF_Ts"/>
    <property type="match status" value="1"/>
</dbReference>
<evidence type="ECO:0000256" key="3">
    <source>
        <dbReference type="HAMAP-Rule" id="MF_00050"/>
    </source>
</evidence>
<dbReference type="GO" id="GO:0016491">
    <property type="term" value="F:oxidoreductase activity"/>
    <property type="evidence" value="ECO:0007669"/>
    <property type="project" value="TreeGrafter"/>
</dbReference>
<comment type="caution">
    <text evidence="3">Lacks conserved residue(s) required for the propagation of feature annotation.</text>
</comment>
<evidence type="ECO:0000256" key="2">
    <source>
        <dbReference type="ARBA" id="ARBA00022917"/>
    </source>
</evidence>
<dbReference type="Gene3D" id="1.10.286.20">
    <property type="match status" value="1"/>
</dbReference>